<dbReference type="InterPro" id="IPR033904">
    <property type="entry name" value="Trans_IPPS_HH"/>
</dbReference>
<proteinExistence type="predicted"/>
<gene>
    <name evidence="2" type="ORF">NOG11_00120</name>
</gene>
<dbReference type="CDD" id="cd00683">
    <property type="entry name" value="Trans_IPPS_HH"/>
    <property type="match status" value="1"/>
</dbReference>
<dbReference type="InterPro" id="IPR019845">
    <property type="entry name" value="Squalene/phytoene_synthase_CS"/>
</dbReference>
<comment type="caution">
    <text evidence="2">The sequence shown here is derived from an EMBL/GenBank/DDBJ whole genome shotgun (WGS) entry which is preliminary data.</text>
</comment>
<dbReference type="Proteomes" id="UP001142610">
    <property type="component" value="Unassembled WGS sequence"/>
</dbReference>
<keyword evidence="3" id="KW-1185">Reference proteome</keyword>
<dbReference type="GO" id="GO:0051996">
    <property type="term" value="F:squalene synthase [NAD(P)H] activity"/>
    <property type="evidence" value="ECO:0007669"/>
    <property type="project" value="InterPro"/>
</dbReference>
<dbReference type="AlphaFoldDB" id="A0A9X2RIP0"/>
<sequence>MIPDELLPRPFEGDAKEEVRAITKSSGTSFAAGMGILRRDRREAMHAVYAFCRVVDDIADGDADPGEKRAALEVWREEVELLYRGRPVSAVGQALLPTVAAYDLPKEEFLLLIDGMQTDADGPVVAPTRTELARYTRQVAGTVGMLSIRIFGAWKGEVSDRFALCLGDALQLTNIIRDVEEDAGIGRLYLPAELLEAEGVPHRPNAASSSPKLPAIRKTLGAEAEALYDEARLLAREHDRASLRPALMMMGAYEGYLLRMERGGWRLNPGTPLLSSREKLLRGLRYAFFGPGAPQAA</sequence>
<dbReference type="SFLD" id="SFLDS00005">
    <property type="entry name" value="Isoprenoid_Synthase_Type_I"/>
    <property type="match status" value="1"/>
</dbReference>
<dbReference type="SUPFAM" id="SSF48576">
    <property type="entry name" value="Terpenoid synthases"/>
    <property type="match status" value="1"/>
</dbReference>
<name>A0A9X2RIP0_9PROT</name>
<dbReference type="GO" id="GO:0016117">
    <property type="term" value="P:carotenoid biosynthetic process"/>
    <property type="evidence" value="ECO:0007669"/>
    <property type="project" value="UniProtKB-ARBA"/>
</dbReference>
<dbReference type="InterPro" id="IPR002060">
    <property type="entry name" value="Squ/phyt_synthse"/>
</dbReference>
<accession>A0A9X2RIP0</accession>
<dbReference type="PROSITE" id="PS01045">
    <property type="entry name" value="SQUALEN_PHYTOEN_SYN_2"/>
    <property type="match status" value="1"/>
</dbReference>
<dbReference type="InterPro" id="IPR044843">
    <property type="entry name" value="Trans_IPPS_bact-type"/>
</dbReference>
<dbReference type="Gene3D" id="1.10.600.10">
    <property type="entry name" value="Farnesyl Diphosphate Synthase"/>
    <property type="match status" value="1"/>
</dbReference>
<organism evidence="2 3">
    <name type="scientific">Parvularcula maris</name>
    <dbReference type="NCBI Taxonomy" id="2965077"/>
    <lineage>
        <taxon>Bacteria</taxon>
        <taxon>Pseudomonadati</taxon>
        <taxon>Pseudomonadota</taxon>
        <taxon>Alphaproteobacteria</taxon>
        <taxon>Parvularculales</taxon>
        <taxon>Parvularculaceae</taxon>
        <taxon>Parvularcula</taxon>
    </lineage>
</organism>
<evidence type="ECO:0000256" key="1">
    <source>
        <dbReference type="ARBA" id="ARBA00022679"/>
    </source>
</evidence>
<evidence type="ECO:0000313" key="3">
    <source>
        <dbReference type="Proteomes" id="UP001142610"/>
    </source>
</evidence>
<keyword evidence="1" id="KW-0808">Transferase</keyword>
<dbReference type="EMBL" id="JANIBC010000001">
    <property type="protein sequence ID" value="MCQ8183783.1"/>
    <property type="molecule type" value="Genomic_DNA"/>
</dbReference>
<dbReference type="GO" id="GO:0004311">
    <property type="term" value="F:geranylgeranyl diphosphate synthase activity"/>
    <property type="evidence" value="ECO:0007669"/>
    <property type="project" value="InterPro"/>
</dbReference>
<dbReference type="PANTHER" id="PTHR31480">
    <property type="entry name" value="BIFUNCTIONAL LYCOPENE CYCLASE/PHYTOENE SYNTHASE"/>
    <property type="match status" value="1"/>
</dbReference>
<reference evidence="2" key="1">
    <citation type="submission" date="2022-07" db="EMBL/GenBank/DDBJ databases">
        <title>Parvularcula maris sp. nov., an algicidal bacterium isolated from seawater.</title>
        <authorList>
            <person name="Li F."/>
        </authorList>
    </citation>
    <scope>NUCLEOTIDE SEQUENCE</scope>
    <source>
        <strain evidence="2">BGMRC 0090</strain>
    </source>
</reference>
<dbReference type="Pfam" id="PF00494">
    <property type="entry name" value="SQS_PSY"/>
    <property type="match status" value="1"/>
</dbReference>
<dbReference type="SFLD" id="SFLDG01018">
    <property type="entry name" value="Squalene/Phytoene_Synthase_Lik"/>
    <property type="match status" value="1"/>
</dbReference>
<protein>
    <submittedName>
        <fullName evidence="2">Squalene/phytoene synthase family protein</fullName>
    </submittedName>
</protein>
<dbReference type="InterPro" id="IPR008949">
    <property type="entry name" value="Isoprenoid_synthase_dom_sf"/>
</dbReference>
<dbReference type="SFLD" id="SFLDG01212">
    <property type="entry name" value="Phytoene_synthase_like"/>
    <property type="match status" value="1"/>
</dbReference>
<dbReference type="RefSeq" id="WP_256617586.1">
    <property type="nucleotide sequence ID" value="NZ_JANIBC010000001.1"/>
</dbReference>
<evidence type="ECO:0000313" key="2">
    <source>
        <dbReference type="EMBL" id="MCQ8183783.1"/>
    </source>
</evidence>